<dbReference type="NCBIfam" id="TIGR01391">
    <property type="entry name" value="dnaG"/>
    <property type="match status" value="1"/>
</dbReference>
<keyword evidence="7 12" id="KW-0863">Zinc-finger</keyword>
<feature type="domain" description="Toprim" evidence="14">
    <location>
        <begin position="262"/>
        <end position="346"/>
    </location>
</feature>
<dbReference type="SMART" id="SM00493">
    <property type="entry name" value="TOPRIM"/>
    <property type="match status" value="1"/>
</dbReference>
<evidence type="ECO:0000256" key="9">
    <source>
        <dbReference type="ARBA" id="ARBA00022842"/>
    </source>
</evidence>
<dbReference type="InterPro" id="IPR034151">
    <property type="entry name" value="TOPRIM_DnaG_bac"/>
</dbReference>
<evidence type="ECO:0000256" key="3">
    <source>
        <dbReference type="ARBA" id="ARBA00022679"/>
    </source>
</evidence>
<dbReference type="InterPro" id="IPR050219">
    <property type="entry name" value="DnaG_primase"/>
</dbReference>
<evidence type="ECO:0000256" key="7">
    <source>
        <dbReference type="ARBA" id="ARBA00022771"/>
    </source>
</evidence>
<evidence type="ECO:0000256" key="5">
    <source>
        <dbReference type="ARBA" id="ARBA00022705"/>
    </source>
</evidence>
<keyword evidence="6 12" id="KW-0479">Metal-binding</keyword>
<dbReference type="InterPro" id="IPR030846">
    <property type="entry name" value="DnaG_bac"/>
</dbReference>
<name>A0ABT8D5E8_9RHOB</name>
<protein>
    <recommendedName>
        <fullName evidence="12">DNA primase</fullName>
        <ecNumber evidence="12">2.7.7.101</ecNumber>
    </recommendedName>
</protein>
<gene>
    <name evidence="12 15" type="primary">dnaG</name>
    <name evidence="15" type="ORF">QWZ10_06755</name>
</gene>
<dbReference type="InterPro" id="IPR013264">
    <property type="entry name" value="DNAG_N"/>
</dbReference>
<dbReference type="Pfam" id="PF01807">
    <property type="entry name" value="Zn_ribbon_DnaG"/>
    <property type="match status" value="1"/>
</dbReference>
<keyword evidence="11 12" id="KW-0804">Transcription</keyword>
<keyword evidence="9" id="KW-0460">Magnesium</keyword>
<dbReference type="PANTHER" id="PTHR30313">
    <property type="entry name" value="DNA PRIMASE"/>
    <property type="match status" value="1"/>
</dbReference>
<dbReference type="InterPro" id="IPR037068">
    <property type="entry name" value="DNA_primase_core_N_sf"/>
</dbReference>
<evidence type="ECO:0000313" key="16">
    <source>
        <dbReference type="Proteomes" id="UP001243846"/>
    </source>
</evidence>
<reference evidence="16" key="1">
    <citation type="journal article" date="2019" name="Int. J. Syst. Evol. Microbiol.">
        <title>The Global Catalogue of Microorganisms (GCM) 10K type strain sequencing project: providing services to taxonomists for standard genome sequencing and annotation.</title>
        <authorList>
            <consortium name="The Broad Institute Genomics Platform"/>
            <consortium name="The Broad Institute Genome Sequencing Center for Infectious Disease"/>
            <person name="Wu L."/>
            <person name="Ma J."/>
        </authorList>
    </citation>
    <scope>NUCLEOTIDE SEQUENCE [LARGE SCALE GENOMIC DNA]</scope>
    <source>
        <strain evidence="16">CECT 8482</strain>
    </source>
</reference>
<comment type="similarity">
    <text evidence="12">Belongs to the DnaG primase family.</text>
</comment>
<keyword evidence="10 12" id="KW-0238">DNA-binding</keyword>
<dbReference type="Proteomes" id="UP001243846">
    <property type="component" value="Unassembled WGS sequence"/>
</dbReference>
<comment type="subunit">
    <text evidence="12">Monomer. Interacts with DnaB.</text>
</comment>
<evidence type="ECO:0000259" key="14">
    <source>
        <dbReference type="PROSITE" id="PS50880"/>
    </source>
</evidence>
<evidence type="ECO:0000256" key="10">
    <source>
        <dbReference type="ARBA" id="ARBA00023125"/>
    </source>
</evidence>
<evidence type="ECO:0000256" key="11">
    <source>
        <dbReference type="ARBA" id="ARBA00023163"/>
    </source>
</evidence>
<dbReference type="InterPro" id="IPR006171">
    <property type="entry name" value="TOPRIM_dom"/>
</dbReference>
<dbReference type="Gene3D" id="3.90.980.10">
    <property type="entry name" value="DNA primase, catalytic core, N-terminal domain"/>
    <property type="match status" value="1"/>
</dbReference>
<keyword evidence="1 12" id="KW-0240">DNA-directed RNA polymerase</keyword>
<keyword evidence="4 12" id="KW-0548">Nucleotidyltransferase</keyword>
<feature type="zinc finger region" description="CHC2-type" evidence="12">
    <location>
        <begin position="43"/>
        <end position="67"/>
    </location>
</feature>
<evidence type="ECO:0000256" key="4">
    <source>
        <dbReference type="ARBA" id="ARBA00022695"/>
    </source>
</evidence>
<dbReference type="Pfam" id="PF08275">
    <property type="entry name" value="DNAG_N"/>
    <property type="match status" value="1"/>
</dbReference>
<evidence type="ECO:0000256" key="1">
    <source>
        <dbReference type="ARBA" id="ARBA00022478"/>
    </source>
</evidence>
<evidence type="ECO:0000256" key="8">
    <source>
        <dbReference type="ARBA" id="ARBA00022833"/>
    </source>
</evidence>
<comment type="domain">
    <text evidence="12">Contains an N-terminal zinc-binding domain, a central core domain that contains the primase activity, and a C-terminal DnaB-binding domain.</text>
</comment>
<dbReference type="CDD" id="cd03364">
    <property type="entry name" value="TOPRIM_DnaG_primases"/>
    <property type="match status" value="1"/>
</dbReference>
<comment type="cofactor">
    <cofactor evidence="12">
        <name>Zn(2+)</name>
        <dbReference type="ChEBI" id="CHEBI:29105"/>
    </cofactor>
    <text evidence="12">Binds 1 zinc ion per monomer.</text>
</comment>
<evidence type="ECO:0000256" key="6">
    <source>
        <dbReference type="ARBA" id="ARBA00022723"/>
    </source>
</evidence>
<dbReference type="PROSITE" id="PS50880">
    <property type="entry name" value="TOPRIM"/>
    <property type="match status" value="1"/>
</dbReference>
<dbReference type="EC" id="2.7.7.101" evidence="12"/>
<comment type="catalytic activity">
    <reaction evidence="12">
        <text>ssDNA + n NTP = ssDNA/pppN(pN)n-1 hybrid + (n-1) diphosphate.</text>
        <dbReference type="EC" id="2.7.7.101"/>
    </reaction>
</comment>
<evidence type="ECO:0000313" key="15">
    <source>
        <dbReference type="EMBL" id="MDN3711596.1"/>
    </source>
</evidence>
<comment type="caution">
    <text evidence="15">The sequence shown here is derived from an EMBL/GenBank/DDBJ whole genome shotgun (WGS) entry which is preliminary data.</text>
</comment>
<sequence>MSLSPQFLDEIRARVPLSRIIGRKVQWDLRRSNQAKGDWWAPCPFHQEKSASFHVDDQKGFYYCFGCHAKGDILRFMQEADGMGFIEAVEVLAAEAGLQMPARDPVQAQRTDRRTKLVEVMEEAVRWFRLQLQTGMAHEARAYLDRRGLTEADRERFGIGFAPDQRQALYHALRGKGIDEALIVEAGLAAKPDDGGAPFDRFRGRIIFPIRDAQGRCIAFGGRAMDPNARAKYLNSPETALFDKGRNLYNLGPARTAVSKGQPLIVAEGYMDVIALVKAGFEGAVAPLGTAITESQLQLMWRVSPEPVIALDGDTAGMRAALRLIDLSLPMTGPGQALRFVILPEGQDPDDLIRKQGAPAMASALDGARPLVDLLWQRETEGKVFDSPERRAALDKSLSDAVARIADPTTRDYYTSIFKQMKWQLFSGRRDGGAGGGAGGGAREPRRGAGNAGGGRQRGKPVFEAPAAAPTRASMLSAPQLSEKATEQMIEAMVLAICATHPALVAAVESRLERLMPEDQGRAALIHDLLAGTRSVQGRMALESILSEAHVKAAPVISKPQDSDAASDILANALDRIEARRAARLEIARAEAEIEGLADEGLTWRVTQSARLRQKADHPALADLGDLGENSDAQRAFLKSALENEIWRKPKR</sequence>
<evidence type="ECO:0000256" key="12">
    <source>
        <dbReference type="HAMAP-Rule" id="MF_00974"/>
    </source>
</evidence>
<dbReference type="Gene3D" id="3.40.1360.10">
    <property type="match status" value="1"/>
</dbReference>
<keyword evidence="8 12" id="KW-0862">Zinc</keyword>
<dbReference type="InterPro" id="IPR006295">
    <property type="entry name" value="DNA_primase_DnaG"/>
</dbReference>
<dbReference type="Pfam" id="PF13662">
    <property type="entry name" value="Toprim_4"/>
    <property type="match status" value="1"/>
</dbReference>
<proteinExistence type="inferred from homology"/>
<dbReference type="PANTHER" id="PTHR30313:SF2">
    <property type="entry name" value="DNA PRIMASE"/>
    <property type="match status" value="1"/>
</dbReference>
<keyword evidence="3 12" id="KW-0808">Transferase</keyword>
<dbReference type="Gene3D" id="3.90.580.10">
    <property type="entry name" value="Zinc finger, CHC2-type domain"/>
    <property type="match status" value="1"/>
</dbReference>
<keyword evidence="16" id="KW-1185">Reference proteome</keyword>
<evidence type="ECO:0000256" key="13">
    <source>
        <dbReference type="SAM" id="MobiDB-lite"/>
    </source>
</evidence>
<organism evidence="15 16">
    <name type="scientific">Paracoccus cavernae</name>
    <dbReference type="NCBI Taxonomy" id="1571207"/>
    <lineage>
        <taxon>Bacteria</taxon>
        <taxon>Pseudomonadati</taxon>
        <taxon>Pseudomonadota</taxon>
        <taxon>Alphaproteobacteria</taxon>
        <taxon>Rhodobacterales</taxon>
        <taxon>Paracoccaceae</taxon>
        <taxon>Paracoccus</taxon>
    </lineage>
</organism>
<comment type="function">
    <text evidence="12">RNA polymerase that catalyzes the synthesis of short RNA molecules used as primers for DNA polymerase during DNA replication.</text>
</comment>
<feature type="region of interest" description="Disordered" evidence="13">
    <location>
        <begin position="432"/>
        <end position="461"/>
    </location>
</feature>
<dbReference type="SMART" id="SM00400">
    <property type="entry name" value="ZnF_CHCC"/>
    <property type="match status" value="1"/>
</dbReference>
<feature type="compositionally biased region" description="Gly residues" evidence="13">
    <location>
        <begin position="433"/>
        <end position="442"/>
    </location>
</feature>
<keyword evidence="2 12" id="KW-0639">Primosome</keyword>
<keyword evidence="5 12" id="KW-0235">DNA replication</keyword>
<dbReference type="InterPro" id="IPR036977">
    <property type="entry name" value="DNA_primase_Znf_CHC2"/>
</dbReference>
<dbReference type="EMBL" id="JAUFRC010000001">
    <property type="protein sequence ID" value="MDN3711596.1"/>
    <property type="molecule type" value="Genomic_DNA"/>
</dbReference>
<dbReference type="HAMAP" id="MF_00974">
    <property type="entry name" value="DNA_primase_DnaG"/>
    <property type="match status" value="1"/>
</dbReference>
<dbReference type="SUPFAM" id="SSF56731">
    <property type="entry name" value="DNA primase core"/>
    <property type="match status" value="1"/>
</dbReference>
<dbReference type="InterPro" id="IPR002694">
    <property type="entry name" value="Znf_CHC2"/>
</dbReference>
<dbReference type="SUPFAM" id="SSF57783">
    <property type="entry name" value="Zinc beta-ribbon"/>
    <property type="match status" value="1"/>
</dbReference>
<evidence type="ECO:0000256" key="2">
    <source>
        <dbReference type="ARBA" id="ARBA00022515"/>
    </source>
</evidence>
<accession>A0ABT8D5E8</accession>